<name>A0A7W2EG75_9BURK</name>
<dbReference type="RefSeq" id="WP_182216142.1">
    <property type="nucleotide sequence ID" value="NZ_JACEZS010000005.1"/>
</dbReference>
<proteinExistence type="predicted"/>
<keyword evidence="1" id="KW-0808">Transferase</keyword>
<reference evidence="1 2" key="1">
    <citation type="submission" date="2020-07" db="EMBL/GenBank/DDBJ databases">
        <title>Novel species isolated from subtropical streams in China.</title>
        <authorList>
            <person name="Lu H."/>
        </authorList>
    </citation>
    <scope>NUCLEOTIDE SEQUENCE [LARGE SCALE GENOMIC DNA]</scope>
    <source>
        <strain evidence="1 2">FT3S</strain>
    </source>
</reference>
<dbReference type="PANTHER" id="PTHR43861">
    <property type="entry name" value="TRANS-ACONITATE 2-METHYLTRANSFERASE-RELATED"/>
    <property type="match status" value="1"/>
</dbReference>
<accession>A0A7W2EG75</accession>
<keyword evidence="2" id="KW-1185">Reference proteome</keyword>
<dbReference type="GO" id="GO:0032259">
    <property type="term" value="P:methylation"/>
    <property type="evidence" value="ECO:0007669"/>
    <property type="project" value="UniProtKB-KW"/>
</dbReference>
<dbReference type="EMBL" id="JACEZS010000005">
    <property type="protein sequence ID" value="MBA5605355.1"/>
    <property type="molecule type" value="Genomic_DNA"/>
</dbReference>
<dbReference type="AlphaFoldDB" id="A0A7W2EG75"/>
<dbReference type="CDD" id="cd02440">
    <property type="entry name" value="AdoMet_MTases"/>
    <property type="match status" value="1"/>
</dbReference>
<gene>
    <name evidence="1" type="ORF">H3H36_08280</name>
</gene>
<dbReference type="Proteomes" id="UP000566711">
    <property type="component" value="Unassembled WGS sequence"/>
</dbReference>
<evidence type="ECO:0000313" key="2">
    <source>
        <dbReference type="Proteomes" id="UP000566711"/>
    </source>
</evidence>
<comment type="caution">
    <text evidence="1">The sequence shown here is derived from an EMBL/GenBank/DDBJ whole genome shotgun (WGS) entry which is preliminary data.</text>
</comment>
<dbReference type="PANTHER" id="PTHR43861:SF1">
    <property type="entry name" value="TRANS-ACONITATE 2-METHYLTRANSFERASE"/>
    <property type="match status" value="1"/>
</dbReference>
<dbReference type="InterPro" id="IPR029063">
    <property type="entry name" value="SAM-dependent_MTases_sf"/>
</dbReference>
<dbReference type="SUPFAM" id="SSF53335">
    <property type="entry name" value="S-adenosyl-L-methionine-dependent methyltransferases"/>
    <property type="match status" value="1"/>
</dbReference>
<dbReference type="Gene3D" id="3.40.50.150">
    <property type="entry name" value="Vaccinia Virus protein VP39"/>
    <property type="match status" value="1"/>
</dbReference>
<dbReference type="Pfam" id="PF13489">
    <property type="entry name" value="Methyltransf_23"/>
    <property type="match status" value="1"/>
</dbReference>
<evidence type="ECO:0000313" key="1">
    <source>
        <dbReference type="EMBL" id="MBA5605355.1"/>
    </source>
</evidence>
<protein>
    <submittedName>
        <fullName evidence="1">Class I SAM-dependent methyltransferase</fullName>
    </submittedName>
</protein>
<sequence length="213" mass="23663">MENEAGQRAQLEQITQRTLQHYERTAEQFFAGTIDHDVSQNIAALLRAIAAPAPLRILDLGCGPGRDLKTFTELGHEAIGIDGCPRFTEMARAWSGCTVWHQDFLALDLPAGYFDGVYANASLFHVPSAALPSVLRTLHDALKPGGVLFSSNPRGHNEEGWNGPRYGSYYDYPTWERQLTAAGFLAVEHYYRPPGLPRAQQPWLASVWRKPAS</sequence>
<organism evidence="1 2">
    <name type="scientific">Rugamonas fusca</name>
    <dbReference type="NCBI Taxonomy" id="2758568"/>
    <lineage>
        <taxon>Bacteria</taxon>
        <taxon>Pseudomonadati</taxon>
        <taxon>Pseudomonadota</taxon>
        <taxon>Betaproteobacteria</taxon>
        <taxon>Burkholderiales</taxon>
        <taxon>Oxalobacteraceae</taxon>
        <taxon>Telluria group</taxon>
        <taxon>Rugamonas</taxon>
    </lineage>
</organism>
<dbReference type="GO" id="GO:0008168">
    <property type="term" value="F:methyltransferase activity"/>
    <property type="evidence" value="ECO:0007669"/>
    <property type="project" value="UniProtKB-KW"/>
</dbReference>
<keyword evidence="1" id="KW-0489">Methyltransferase</keyword>